<dbReference type="Proteomes" id="UP001359559">
    <property type="component" value="Unassembled WGS sequence"/>
</dbReference>
<evidence type="ECO:0000313" key="2">
    <source>
        <dbReference type="Proteomes" id="UP001359559"/>
    </source>
</evidence>
<comment type="caution">
    <text evidence="1">The sequence shown here is derived from an EMBL/GenBank/DDBJ whole genome shotgun (WGS) entry which is preliminary data.</text>
</comment>
<evidence type="ECO:0000313" key="1">
    <source>
        <dbReference type="EMBL" id="KAK7277885.1"/>
    </source>
</evidence>
<protein>
    <submittedName>
        <fullName evidence="1">Uncharacterized protein</fullName>
    </submittedName>
</protein>
<name>A0AAN9IHW7_CLITE</name>
<dbReference type="AlphaFoldDB" id="A0AAN9IHW7"/>
<proteinExistence type="predicted"/>
<organism evidence="1 2">
    <name type="scientific">Clitoria ternatea</name>
    <name type="common">Butterfly pea</name>
    <dbReference type="NCBI Taxonomy" id="43366"/>
    <lineage>
        <taxon>Eukaryota</taxon>
        <taxon>Viridiplantae</taxon>
        <taxon>Streptophyta</taxon>
        <taxon>Embryophyta</taxon>
        <taxon>Tracheophyta</taxon>
        <taxon>Spermatophyta</taxon>
        <taxon>Magnoliopsida</taxon>
        <taxon>eudicotyledons</taxon>
        <taxon>Gunneridae</taxon>
        <taxon>Pentapetalae</taxon>
        <taxon>rosids</taxon>
        <taxon>fabids</taxon>
        <taxon>Fabales</taxon>
        <taxon>Fabaceae</taxon>
        <taxon>Papilionoideae</taxon>
        <taxon>50 kb inversion clade</taxon>
        <taxon>NPAAA clade</taxon>
        <taxon>indigoferoid/millettioid clade</taxon>
        <taxon>Phaseoleae</taxon>
        <taxon>Clitoria</taxon>
    </lineage>
</organism>
<keyword evidence="2" id="KW-1185">Reference proteome</keyword>
<sequence length="189" mass="20954">MEDGCKPSSHNFMINEEVLFPNDVSRVSHLINTGMYAWRHNLKPFLLSCGHQNYKNSLVLEEVEICVVLEGNFREIYGEGVVLGKCGGTKFGGSSGSVRDKLFATPSCVEFQNFSRKWLIFIHGFASFPSVLWRSTVPLSVCVNDALFGCEVGLRSVKVNNNAFRWVEGALVFLAPVQDNLDIVGISTS</sequence>
<dbReference type="EMBL" id="JAYKXN010000006">
    <property type="protein sequence ID" value="KAK7277885.1"/>
    <property type="molecule type" value="Genomic_DNA"/>
</dbReference>
<reference evidence="1 2" key="1">
    <citation type="submission" date="2024-01" db="EMBL/GenBank/DDBJ databases">
        <title>The genomes of 5 underutilized Papilionoideae crops provide insights into root nodulation and disease resistance.</title>
        <authorList>
            <person name="Yuan L."/>
        </authorList>
    </citation>
    <scope>NUCLEOTIDE SEQUENCE [LARGE SCALE GENOMIC DNA]</scope>
    <source>
        <strain evidence="1">LY-2023</strain>
        <tissue evidence="1">Leaf</tissue>
    </source>
</reference>
<accession>A0AAN9IHW7</accession>
<gene>
    <name evidence="1" type="ORF">RJT34_22904</name>
</gene>